<dbReference type="Proteomes" id="UP000316238">
    <property type="component" value="Unassembled WGS sequence"/>
</dbReference>
<evidence type="ECO:0000259" key="4">
    <source>
        <dbReference type="Pfam" id="PF01814"/>
    </source>
</evidence>
<dbReference type="PANTHER" id="PTHR37164">
    <property type="entry name" value="BACTERIOHEMERYTHRIN"/>
    <property type="match status" value="1"/>
</dbReference>
<reference evidence="5" key="1">
    <citation type="submission" date="2017-07" db="EMBL/GenBank/DDBJ databases">
        <title>The cable genome - Insights into the physiology and evolution of filamentous bacteria capable of sulfide oxidation via long distance electron transfer.</title>
        <authorList>
            <person name="Thorup C."/>
            <person name="Bjerg J.T."/>
            <person name="Schreiber L."/>
            <person name="Nielsen L.P."/>
            <person name="Kjeldsen K.U."/>
            <person name="Boesen T."/>
            <person name="Boggild A."/>
            <person name="Meysman F."/>
            <person name="Geelhoed J."/>
            <person name="Schramm A."/>
        </authorList>
    </citation>
    <scope>NUCLEOTIDE SEQUENCE [LARGE SCALE GENOMIC DNA]</scope>
    <source>
        <strain evidence="5">GS</strain>
    </source>
</reference>
<dbReference type="NCBIfam" id="NF033749">
    <property type="entry name" value="bact_hemeryth"/>
    <property type="match status" value="1"/>
</dbReference>
<dbReference type="InterPro" id="IPR012827">
    <property type="entry name" value="Hemerythrin_metal-bd"/>
</dbReference>
<evidence type="ECO:0000256" key="3">
    <source>
        <dbReference type="ARBA" id="ARBA00023004"/>
    </source>
</evidence>
<dbReference type="InterPro" id="IPR012312">
    <property type="entry name" value="Hemerythrin-like"/>
</dbReference>
<comment type="similarity">
    <text evidence="1">Belongs to the hemerythrin family.</text>
</comment>
<sequence length="178" mass="21050">MNDKEVLWRDIMPLEWNQEKYTTGFTAIDEQHYQLFDGLNSLLVFLKDSSNIEQPEEQEKAMELINFLGEYAVNHFRDEEELFEKSQHPMKDINKEEHQRFVAKYLEYKNKLTAGTITRGTLIQLHIFLQSWLVKHISKIDTSLRECVVQEAAESDFTKKQSVFARFLSLFQKKQLAA</sequence>
<dbReference type="InterPro" id="IPR050669">
    <property type="entry name" value="Hemerythrin"/>
</dbReference>
<evidence type="ECO:0000256" key="1">
    <source>
        <dbReference type="ARBA" id="ARBA00010587"/>
    </source>
</evidence>
<name>A0A521FZL4_9BACT</name>
<proteinExistence type="inferred from homology"/>
<evidence type="ECO:0000256" key="2">
    <source>
        <dbReference type="ARBA" id="ARBA00022723"/>
    </source>
</evidence>
<dbReference type="SUPFAM" id="SSF47188">
    <property type="entry name" value="Hemerythrin-like"/>
    <property type="match status" value="1"/>
</dbReference>
<evidence type="ECO:0000313" key="6">
    <source>
        <dbReference type="Proteomes" id="UP000316238"/>
    </source>
</evidence>
<keyword evidence="3" id="KW-0408">Iron</keyword>
<keyword evidence="2" id="KW-0479">Metal-binding</keyword>
<feature type="domain" description="Hemerythrin-like" evidence="4">
    <location>
        <begin position="24"/>
        <end position="142"/>
    </location>
</feature>
<dbReference type="NCBIfam" id="TIGR02481">
    <property type="entry name" value="hemeryth_dom"/>
    <property type="match status" value="1"/>
</dbReference>
<evidence type="ECO:0000313" key="5">
    <source>
        <dbReference type="EMBL" id="TAA74202.1"/>
    </source>
</evidence>
<dbReference type="PANTHER" id="PTHR37164:SF1">
    <property type="entry name" value="BACTERIOHEMERYTHRIN"/>
    <property type="match status" value="1"/>
</dbReference>
<dbReference type="CDD" id="cd12107">
    <property type="entry name" value="Hemerythrin"/>
    <property type="match status" value="1"/>
</dbReference>
<dbReference type="AlphaFoldDB" id="A0A521FZL4"/>
<comment type="caution">
    <text evidence="5">The sequence shown here is derived from an EMBL/GenBank/DDBJ whole genome shotgun (WGS) entry which is preliminary data.</text>
</comment>
<dbReference type="InterPro" id="IPR035938">
    <property type="entry name" value="Hemerythrin-like_sf"/>
</dbReference>
<dbReference type="GO" id="GO:0046872">
    <property type="term" value="F:metal ion binding"/>
    <property type="evidence" value="ECO:0007669"/>
    <property type="project" value="UniProtKB-KW"/>
</dbReference>
<gene>
    <name evidence="5" type="ORF">CDV28_13511</name>
</gene>
<keyword evidence="6" id="KW-1185">Reference proteome</keyword>
<dbReference type="Gene3D" id="1.20.120.50">
    <property type="entry name" value="Hemerythrin-like"/>
    <property type="match status" value="1"/>
</dbReference>
<accession>A0A521FZL4</accession>
<dbReference type="Pfam" id="PF01814">
    <property type="entry name" value="Hemerythrin"/>
    <property type="match status" value="1"/>
</dbReference>
<dbReference type="EMBL" id="NQJD01000035">
    <property type="protein sequence ID" value="TAA74202.1"/>
    <property type="molecule type" value="Genomic_DNA"/>
</dbReference>
<protein>
    <submittedName>
        <fullName evidence="5">Hemerythrin-like metal-binding domain protein</fullName>
    </submittedName>
</protein>
<organism evidence="5 6">
    <name type="scientific">Candidatus Electronema aureum</name>
    <dbReference type="NCBI Taxonomy" id="2005002"/>
    <lineage>
        <taxon>Bacteria</taxon>
        <taxon>Pseudomonadati</taxon>
        <taxon>Thermodesulfobacteriota</taxon>
        <taxon>Desulfobulbia</taxon>
        <taxon>Desulfobulbales</taxon>
        <taxon>Desulfobulbaceae</taxon>
        <taxon>Candidatus Electronema</taxon>
    </lineage>
</organism>